<evidence type="ECO:0000256" key="3">
    <source>
        <dbReference type="ARBA" id="ARBA00022842"/>
    </source>
</evidence>
<gene>
    <name evidence="5" type="ORF">SAMN02745220_01436</name>
</gene>
<keyword evidence="3" id="KW-0460">Magnesium</keyword>
<organism evidence="5 6">
    <name type="scientific">Desulfopila aestuarii DSM 18488</name>
    <dbReference type="NCBI Taxonomy" id="1121416"/>
    <lineage>
        <taxon>Bacteria</taxon>
        <taxon>Pseudomonadati</taxon>
        <taxon>Thermodesulfobacteriota</taxon>
        <taxon>Desulfobulbia</taxon>
        <taxon>Desulfobulbales</taxon>
        <taxon>Desulfocapsaceae</taxon>
        <taxon>Desulfopila</taxon>
    </lineage>
</organism>
<evidence type="ECO:0000256" key="1">
    <source>
        <dbReference type="ARBA" id="ARBA00001946"/>
    </source>
</evidence>
<dbReference type="SUPFAM" id="SSF55811">
    <property type="entry name" value="Nudix"/>
    <property type="match status" value="1"/>
</dbReference>
<dbReference type="InterPro" id="IPR029401">
    <property type="entry name" value="Nudix_N"/>
</dbReference>
<dbReference type="InterPro" id="IPR000086">
    <property type="entry name" value="NUDIX_hydrolase_dom"/>
</dbReference>
<dbReference type="CDD" id="cd04511">
    <property type="entry name" value="NUDIX_Hydrolase"/>
    <property type="match status" value="1"/>
</dbReference>
<dbReference type="PRINTS" id="PR00502">
    <property type="entry name" value="NUDIXFAMILY"/>
</dbReference>
<evidence type="ECO:0000256" key="2">
    <source>
        <dbReference type="ARBA" id="ARBA00022801"/>
    </source>
</evidence>
<dbReference type="Gene3D" id="3.90.79.10">
    <property type="entry name" value="Nucleoside Triphosphate Pyrophosphohydrolase"/>
    <property type="match status" value="1"/>
</dbReference>
<accession>A0A1M7Y2V0</accession>
<proteinExistence type="predicted"/>
<name>A0A1M7Y2V0_9BACT</name>
<dbReference type="STRING" id="1121416.SAMN02745220_01436"/>
<evidence type="ECO:0000313" key="5">
    <source>
        <dbReference type="EMBL" id="SHO46345.1"/>
    </source>
</evidence>
<keyword evidence="6" id="KW-1185">Reference proteome</keyword>
<keyword evidence="2" id="KW-0378">Hydrolase</keyword>
<dbReference type="InterPro" id="IPR015797">
    <property type="entry name" value="NUDIX_hydrolase-like_dom_sf"/>
</dbReference>
<dbReference type="Gene3D" id="2.20.70.10">
    <property type="match status" value="1"/>
</dbReference>
<dbReference type="EMBL" id="FRFE01000005">
    <property type="protein sequence ID" value="SHO46345.1"/>
    <property type="molecule type" value="Genomic_DNA"/>
</dbReference>
<dbReference type="Pfam" id="PF14803">
    <property type="entry name" value="Zn_ribbon_Nudix"/>
    <property type="match status" value="1"/>
</dbReference>
<dbReference type="PROSITE" id="PS51462">
    <property type="entry name" value="NUDIX"/>
    <property type="match status" value="1"/>
</dbReference>
<dbReference type="PANTHER" id="PTHR43222">
    <property type="entry name" value="NUDIX HYDROLASE 23"/>
    <property type="match status" value="1"/>
</dbReference>
<protein>
    <submittedName>
        <fullName evidence="5">ADP-ribose pyrophosphatase YjhB, NUDIX family</fullName>
    </submittedName>
</protein>
<dbReference type="Proteomes" id="UP000184603">
    <property type="component" value="Unassembled WGS sequence"/>
</dbReference>
<dbReference type="RefSeq" id="WP_073612771.1">
    <property type="nucleotide sequence ID" value="NZ_FRFE01000005.1"/>
</dbReference>
<dbReference type="Pfam" id="PF00293">
    <property type="entry name" value="NUDIX"/>
    <property type="match status" value="1"/>
</dbReference>
<dbReference type="AlphaFoldDB" id="A0A1M7Y2V0"/>
<dbReference type="OrthoDB" id="5417595at2"/>
<dbReference type="GO" id="GO:0016787">
    <property type="term" value="F:hydrolase activity"/>
    <property type="evidence" value="ECO:0007669"/>
    <property type="project" value="UniProtKB-KW"/>
</dbReference>
<evidence type="ECO:0000313" key="6">
    <source>
        <dbReference type="Proteomes" id="UP000184603"/>
    </source>
</evidence>
<dbReference type="InterPro" id="IPR020476">
    <property type="entry name" value="Nudix_hydrolase"/>
</dbReference>
<feature type="domain" description="Nudix hydrolase" evidence="4">
    <location>
        <begin position="36"/>
        <end position="159"/>
    </location>
</feature>
<sequence length="186" mass="21605">MNFCSNCGNPVQLTIPEDDDRKRFCCNHCGMIHYQNPRLVVGAIPEWQDRILLCRRDIEPQRGLWTLPAGYLENGESVEDGARRETREETKAEIIDLSPYFLADLVPINQLYLIFRCQLARPEFAITRESSELRLFREEEIPWDEIAFQVIRVTLQKYFSDRAAGTFPFRNEVVRIALNCPAEPAP</sequence>
<evidence type="ECO:0000259" key="4">
    <source>
        <dbReference type="PROSITE" id="PS51462"/>
    </source>
</evidence>
<comment type="cofactor">
    <cofactor evidence="1">
        <name>Mg(2+)</name>
        <dbReference type="ChEBI" id="CHEBI:18420"/>
    </cofactor>
</comment>
<dbReference type="PANTHER" id="PTHR43222:SF2">
    <property type="entry name" value="NUDIX HYDROLASE 23, CHLOROPLASTIC"/>
    <property type="match status" value="1"/>
</dbReference>
<reference evidence="5 6" key="1">
    <citation type="submission" date="2016-12" db="EMBL/GenBank/DDBJ databases">
        <authorList>
            <person name="Song W.-J."/>
            <person name="Kurnit D.M."/>
        </authorList>
    </citation>
    <scope>NUCLEOTIDE SEQUENCE [LARGE SCALE GENOMIC DNA]</scope>
    <source>
        <strain evidence="5 6">DSM 18488</strain>
    </source>
</reference>